<dbReference type="AlphaFoldDB" id="A0A0M9WP81"/>
<name>A0A0M9WP81_RHORH</name>
<dbReference type="GO" id="GO:0004040">
    <property type="term" value="F:amidase activity"/>
    <property type="evidence" value="ECO:0007669"/>
    <property type="project" value="UniProtKB-EC"/>
</dbReference>
<comment type="caution">
    <text evidence="5">The sequence shown here is derived from an EMBL/GenBank/DDBJ whole genome shotgun (WGS) entry which is preliminary data.</text>
</comment>
<evidence type="ECO:0000256" key="3">
    <source>
        <dbReference type="ARBA" id="ARBA00012922"/>
    </source>
</evidence>
<evidence type="ECO:0000313" key="6">
    <source>
        <dbReference type="Proteomes" id="UP000037712"/>
    </source>
</evidence>
<dbReference type="PANTHER" id="PTHR11895">
    <property type="entry name" value="TRANSAMIDASE"/>
    <property type="match status" value="1"/>
</dbReference>
<keyword evidence="5" id="KW-0378">Hydrolase</keyword>
<dbReference type="PANTHER" id="PTHR11895:SF7">
    <property type="entry name" value="GLUTAMYL-TRNA(GLN) AMIDOTRANSFERASE SUBUNIT A, MITOCHONDRIAL"/>
    <property type="match status" value="1"/>
</dbReference>
<dbReference type="InterPro" id="IPR036928">
    <property type="entry name" value="AS_sf"/>
</dbReference>
<comment type="similarity">
    <text evidence="2">Belongs to the amidase family.</text>
</comment>
<protein>
    <recommendedName>
        <fullName evidence="3">amidase</fullName>
        <ecNumber evidence="3">3.5.1.4</ecNumber>
    </recommendedName>
</protein>
<dbReference type="SUPFAM" id="SSF75304">
    <property type="entry name" value="Amidase signature (AS) enzymes"/>
    <property type="match status" value="1"/>
</dbReference>
<evidence type="ECO:0000259" key="4">
    <source>
        <dbReference type="Pfam" id="PF01425"/>
    </source>
</evidence>
<sequence length="431" mass="44691">MSTRVSDLSLGEQVGAVRTGSVTAENLATQVRRAIELREPELGAWVCLSSTTAEQARAVDRDPGSAPLAGLSVGVKDLIDVAGMPTRAGSTVTSPDAVGTDAACVTRLRSLGAIVQGKTVTTEFGYFTPGPTRNPHALEHTPGGSSSGSAAAVAAGTVPLALGTQTAGSLTRPASYCGVAGMVLAHGTTDMSGITGLSESLDSLGLLTRSVADLRFVHNVFGHERSEVPASEPVTRGLVWNAGALHPVEPPMSALLAHVPALLEEIGVKAEPLDWDDHVQTLSEDHVTVMSYEAARARAHEFDEHAGALSAPIRDLLEDGRRIAGTEYSAALTRRDRSRELLDAILVSAPIIVGPAALGPAPFGLSATGSPILSRPWQLLGLPVVVVPGARTSSGLPLGLQIVGLPGHEDRLLDVGEKLEVLLRELPEIAV</sequence>
<dbReference type="EMBL" id="AZYO01000019">
    <property type="protein sequence ID" value="KOS56371.1"/>
    <property type="molecule type" value="Genomic_DNA"/>
</dbReference>
<evidence type="ECO:0000256" key="1">
    <source>
        <dbReference type="ARBA" id="ARBA00001311"/>
    </source>
</evidence>
<dbReference type="Pfam" id="PF01425">
    <property type="entry name" value="Amidase"/>
    <property type="match status" value="1"/>
</dbReference>
<proteinExistence type="inferred from homology"/>
<dbReference type="InterPro" id="IPR000120">
    <property type="entry name" value="Amidase"/>
</dbReference>
<evidence type="ECO:0000313" key="5">
    <source>
        <dbReference type="EMBL" id="KOS56371.1"/>
    </source>
</evidence>
<accession>A0A0M9WP81</accession>
<reference evidence="5 6" key="1">
    <citation type="journal article" date="2015" name="Genome Announc.">
        <title>Draft Genome Sequence of Rhodococcus rhodochrous Strain KG-21, a Soil Isolate from Oil Fields of Krishna-Godavari Basin, India.</title>
        <authorList>
            <person name="Dawar C."/>
            <person name="Aggarwal R.K."/>
        </authorList>
    </citation>
    <scope>NUCLEOTIDE SEQUENCE [LARGE SCALE GENOMIC DNA]</scope>
    <source>
        <strain evidence="5 6">KG-21</strain>
    </source>
</reference>
<dbReference type="PATRIC" id="fig|1441923.3.peg.2179"/>
<dbReference type="Gene3D" id="3.90.1300.10">
    <property type="entry name" value="Amidase signature (AS) domain"/>
    <property type="match status" value="1"/>
</dbReference>
<organism evidence="5 6">
    <name type="scientific">Rhodococcus rhodochrous KG-21</name>
    <dbReference type="NCBI Taxonomy" id="1441923"/>
    <lineage>
        <taxon>Bacteria</taxon>
        <taxon>Bacillati</taxon>
        <taxon>Actinomycetota</taxon>
        <taxon>Actinomycetes</taxon>
        <taxon>Mycobacteriales</taxon>
        <taxon>Nocardiaceae</taxon>
        <taxon>Rhodococcus</taxon>
    </lineage>
</organism>
<dbReference type="EC" id="3.5.1.4" evidence="3"/>
<feature type="domain" description="Amidase" evidence="4">
    <location>
        <begin position="33"/>
        <end position="413"/>
    </location>
</feature>
<comment type="catalytic activity">
    <reaction evidence="1">
        <text>a monocarboxylic acid amide + H2O = a monocarboxylate + NH4(+)</text>
        <dbReference type="Rhea" id="RHEA:12020"/>
        <dbReference type="ChEBI" id="CHEBI:15377"/>
        <dbReference type="ChEBI" id="CHEBI:28938"/>
        <dbReference type="ChEBI" id="CHEBI:35757"/>
        <dbReference type="ChEBI" id="CHEBI:83628"/>
        <dbReference type="EC" id="3.5.1.4"/>
    </reaction>
</comment>
<dbReference type="InterPro" id="IPR023631">
    <property type="entry name" value="Amidase_dom"/>
</dbReference>
<dbReference type="RefSeq" id="WP_054372517.1">
    <property type="nucleotide sequence ID" value="NZ_AZYO01000019.1"/>
</dbReference>
<dbReference type="Proteomes" id="UP000037712">
    <property type="component" value="Unassembled WGS sequence"/>
</dbReference>
<gene>
    <name evidence="5" type="ORF">Z051_09855</name>
</gene>
<reference evidence="6" key="2">
    <citation type="submission" date="2015-01" db="EMBL/GenBank/DDBJ databases">
        <title>Draft genome sequence of potential hydrocarbon metabolising strain of Rhodococcus rhodochrous.</title>
        <authorList>
            <person name="Aggarwal R.K."/>
            <person name="Dawar C."/>
        </authorList>
    </citation>
    <scope>NUCLEOTIDE SEQUENCE [LARGE SCALE GENOMIC DNA]</scope>
    <source>
        <strain evidence="6">KG-21</strain>
    </source>
</reference>
<evidence type="ECO:0000256" key="2">
    <source>
        <dbReference type="ARBA" id="ARBA00009199"/>
    </source>
</evidence>